<evidence type="ECO:0000256" key="1">
    <source>
        <dbReference type="ARBA" id="ARBA00009437"/>
    </source>
</evidence>
<dbReference type="Gene3D" id="3.40.190.290">
    <property type="match status" value="1"/>
</dbReference>
<dbReference type="EMBL" id="JABENB010000001">
    <property type="protein sequence ID" value="NNG38306.1"/>
    <property type="molecule type" value="Genomic_DNA"/>
</dbReference>
<dbReference type="InterPro" id="IPR005119">
    <property type="entry name" value="LysR_subst-bd"/>
</dbReference>
<dbReference type="InterPro" id="IPR036390">
    <property type="entry name" value="WH_DNA-bd_sf"/>
</dbReference>
<dbReference type="AlphaFoldDB" id="A0A849AFF3"/>
<dbReference type="Gene3D" id="1.10.10.10">
    <property type="entry name" value="Winged helix-like DNA-binding domain superfamily/Winged helix DNA-binding domain"/>
    <property type="match status" value="1"/>
</dbReference>
<evidence type="ECO:0000256" key="3">
    <source>
        <dbReference type="ARBA" id="ARBA00023125"/>
    </source>
</evidence>
<dbReference type="PRINTS" id="PR00039">
    <property type="entry name" value="HTHLYSR"/>
</dbReference>
<gene>
    <name evidence="6" type="ORF">HJ588_03330</name>
</gene>
<dbReference type="SUPFAM" id="SSF53850">
    <property type="entry name" value="Periplasmic binding protein-like II"/>
    <property type="match status" value="1"/>
</dbReference>
<dbReference type="SUPFAM" id="SSF46785">
    <property type="entry name" value="Winged helix' DNA-binding domain"/>
    <property type="match status" value="1"/>
</dbReference>
<evidence type="ECO:0000259" key="5">
    <source>
        <dbReference type="PROSITE" id="PS50931"/>
    </source>
</evidence>
<dbReference type="Pfam" id="PF00126">
    <property type="entry name" value="HTH_1"/>
    <property type="match status" value="1"/>
</dbReference>
<dbReference type="PANTHER" id="PTHR30419">
    <property type="entry name" value="HTH-TYPE TRANSCRIPTIONAL REGULATOR YBHD"/>
    <property type="match status" value="1"/>
</dbReference>
<dbReference type="GO" id="GO:0003700">
    <property type="term" value="F:DNA-binding transcription factor activity"/>
    <property type="evidence" value="ECO:0007669"/>
    <property type="project" value="InterPro"/>
</dbReference>
<accession>A0A849AFF3</accession>
<dbReference type="Proteomes" id="UP000557772">
    <property type="component" value="Unassembled WGS sequence"/>
</dbReference>
<keyword evidence="7" id="KW-1185">Reference proteome</keyword>
<feature type="domain" description="HTH lysR-type" evidence="5">
    <location>
        <begin position="1"/>
        <end position="58"/>
    </location>
</feature>
<evidence type="ECO:0000256" key="4">
    <source>
        <dbReference type="ARBA" id="ARBA00023163"/>
    </source>
</evidence>
<protein>
    <submittedName>
        <fullName evidence="6">LysR family transcriptional regulator</fullName>
    </submittedName>
</protein>
<proteinExistence type="inferred from homology"/>
<dbReference type="InterPro" id="IPR000847">
    <property type="entry name" value="LysR_HTH_N"/>
</dbReference>
<dbReference type="PROSITE" id="PS50931">
    <property type="entry name" value="HTH_LYSR"/>
    <property type="match status" value="1"/>
</dbReference>
<keyword evidence="2" id="KW-0805">Transcription regulation</keyword>
<comment type="similarity">
    <text evidence="1">Belongs to the LysR transcriptional regulatory family.</text>
</comment>
<reference evidence="6 7" key="1">
    <citation type="submission" date="2020-05" db="EMBL/GenBank/DDBJ databases">
        <title>Flexivirga sp. ID2601S isolated from air conditioner.</title>
        <authorList>
            <person name="Kim D.H."/>
        </authorList>
    </citation>
    <scope>NUCLEOTIDE SEQUENCE [LARGE SCALE GENOMIC DNA]</scope>
    <source>
        <strain evidence="6 7">ID2601S</strain>
    </source>
</reference>
<dbReference type="GO" id="GO:0003677">
    <property type="term" value="F:DNA binding"/>
    <property type="evidence" value="ECO:0007669"/>
    <property type="project" value="UniProtKB-KW"/>
</dbReference>
<keyword evidence="3" id="KW-0238">DNA-binding</keyword>
<dbReference type="InterPro" id="IPR050950">
    <property type="entry name" value="HTH-type_LysR_regulators"/>
</dbReference>
<dbReference type="GO" id="GO:0005829">
    <property type="term" value="C:cytosol"/>
    <property type="evidence" value="ECO:0007669"/>
    <property type="project" value="TreeGrafter"/>
</dbReference>
<organism evidence="6 7">
    <name type="scientific">Flexivirga aerilata</name>
    <dbReference type="NCBI Taxonomy" id="1656889"/>
    <lineage>
        <taxon>Bacteria</taxon>
        <taxon>Bacillati</taxon>
        <taxon>Actinomycetota</taxon>
        <taxon>Actinomycetes</taxon>
        <taxon>Micrococcales</taxon>
        <taxon>Dermacoccaceae</taxon>
        <taxon>Flexivirga</taxon>
    </lineage>
</organism>
<name>A0A849AFF3_9MICO</name>
<comment type="caution">
    <text evidence="6">The sequence shown here is derived from an EMBL/GenBank/DDBJ whole genome shotgun (WGS) entry which is preliminary data.</text>
</comment>
<evidence type="ECO:0000313" key="7">
    <source>
        <dbReference type="Proteomes" id="UP000557772"/>
    </source>
</evidence>
<dbReference type="RefSeq" id="WP_171151916.1">
    <property type="nucleotide sequence ID" value="NZ_JABENB010000001.1"/>
</dbReference>
<evidence type="ECO:0000313" key="6">
    <source>
        <dbReference type="EMBL" id="NNG38306.1"/>
    </source>
</evidence>
<dbReference type="InterPro" id="IPR036388">
    <property type="entry name" value="WH-like_DNA-bd_sf"/>
</dbReference>
<dbReference type="Pfam" id="PF03466">
    <property type="entry name" value="LysR_substrate"/>
    <property type="match status" value="1"/>
</dbReference>
<evidence type="ECO:0000256" key="2">
    <source>
        <dbReference type="ARBA" id="ARBA00023015"/>
    </source>
</evidence>
<sequence>METRQLEYFVAVAGERSFTRAAERLNAVQSTVSAGIAALEKELRYSVFVRSTRKVELTALGAELLPMAEQMINGEERMRALAGESGSGLTGRIRMGTISNLGWLDLPGRLGEFHREHPGVQLSMVHRPRGSTDIVRDLRAGRLDVGLVGLATEELGDLAPVVIDDSPLVAVLPRDHRLAGRPRIELADLADEPFVDMPPGFGNRLAVERHLRERKLRRRVVVEVPDLATVPEYVGAGLGVAVVPDQGITGAGVVVRPLTAQLRWRMSVVSTQAARGIPAVEALLRVLDVHRERE</sequence>
<dbReference type="FunFam" id="1.10.10.10:FF:000001">
    <property type="entry name" value="LysR family transcriptional regulator"/>
    <property type="match status" value="1"/>
</dbReference>
<keyword evidence="4" id="KW-0804">Transcription</keyword>